<feature type="signal peptide" evidence="1">
    <location>
        <begin position="1"/>
        <end position="19"/>
    </location>
</feature>
<comment type="caution">
    <text evidence="2">The sequence shown here is derived from an EMBL/GenBank/DDBJ whole genome shotgun (WGS) entry which is preliminary data.</text>
</comment>
<feature type="chain" id="PRO_5013090820" evidence="1">
    <location>
        <begin position="20"/>
        <end position="78"/>
    </location>
</feature>
<organism evidence="2 3">
    <name type="scientific">Smittium mucronatum</name>
    <dbReference type="NCBI Taxonomy" id="133383"/>
    <lineage>
        <taxon>Eukaryota</taxon>
        <taxon>Fungi</taxon>
        <taxon>Fungi incertae sedis</taxon>
        <taxon>Zoopagomycota</taxon>
        <taxon>Kickxellomycotina</taxon>
        <taxon>Harpellomycetes</taxon>
        <taxon>Harpellales</taxon>
        <taxon>Legeriomycetaceae</taxon>
        <taxon>Smittium</taxon>
    </lineage>
</organism>
<feature type="non-terminal residue" evidence="2">
    <location>
        <position position="78"/>
    </location>
</feature>
<dbReference type="EMBL" id="LSSL01006637">
    <property type="protein sequence ID" value="OLY78360.1"/>
    <property type="molecule type" value="Genomic_DNA"/>
</dbReference>
<sequence length="78" mass="8500">MKVSVSFIVSAIMMVSTKGQDPIPDGVYDCIKKKCSEENQTTRCVMECTGGVDTENNRKLLVNCAEVCRPLIGKVDDG</sequence>
<reference evidence="2 3" key="1">
    <citation type="journal article" date="2016" name="Mol. Biol. Evol.">
        <title>Genome-Wide Survey of Gut Fungi (Harpellales) Reveals the First Horizontally Transferred Ubiquitin Gene from a Mosquito Host.</title>
        <authorList>
            <person name="Wang Y."/>
            <person name="White M.M."/>
            <person name="Kvist S."/>
            <person name="Moncalvo J.M."/>
        </authorList>
    </citation>
    <scope>NUCLEOTIDE SEQUENCE [LARGE SCALE GENOMIC DNA]</scope>
    <source>
        <strain evidence="2 3">ALG-7-W6</strain>
    </source>
</reference>
<dbReference type="AlphaFoldDB" id="A0A1R0GNA0"/>
<protein>
    <submittedName>
        <fullName evidence="2">Uncharacterized protein</fullName>
    </submittedName>
</protein>
<keyword evidence="1" id="KW-0732">Signal</keyword>
<evidence type="ECO:0000313" key="2">
    <source>
        <dbReference type="EMBL" id="OLY78360.1"/>
    </source>
</evidence>
<name>A0A1R0GNA0_9FUNG</name>
<evidence type="ECO:0000256" key="1">
    <source>
        <dbReference type="SAM" id="SignalP"/>
    </source>
</evidence>
<dbReference type="Proteomes" id="UP000187455">
    <property type="component" value="Unassembled WGS sequence"/>
</dbReference>
<evidence type="ECO:0000313" key="3">
    <source>
        <dbReference type="Proteomes" id="UP000187455"/>
    </source>
</evidence>
<accession>A0A1R0GNA0</accession>
<keyword evidence="3" id="KW-1185">Reference proteome</keyword>
<proteinExistence type="predicted"/>
<gene>
    <name evidence="2" type="ORF">AYI68_g7586</name>
</gene>